<accession>A0ABQ5DER8</accession>
<reference evidence="1" key="1">
    <citation type="journal article" date="2022" name="Int. J. Mol. Sci.">
        <title>Draft Genome of Tanacetum Coccineum: Genomic Comparison of Closely Related Tanacetum-Family Plants.</title>
        <authorList>
            <person name="Yamashiro T."/>
            <person name="Shiraishi A."/>
            <person name="Nakayama K."/>
            <person name="Satake H."/>
        </authorList>
    </citation>
    <scope>NUCLEOTIDE SEQUENCE</scope>
</reference>
<comment type="caution">
    <text evidence="1">The sequence shown here is derived from an EMBL/GenBank/DDBJ whole genome shotgun (WGS) entry which is preliminary data.</text>
</comment>
<proteinExistence type="predicted"/>
<dbReference type="EMBL" id="BQNB010015193">
    <property type="protein sequence ID" value="GJT37068.1"/>
    <property type="molecule type" value="Genomic_DNA"/>
</dbReference>
<organism evidence="1 2">
    <name type="scientific">Tanacetum coccineum</name>
    <dbReference type="NCBI Taxonomy" id="301880"/>
    <lineage>
        <taxon>Eukaryota</taxon>
        <taxon>Viridiplantae</taxon>
        <taxon>Streptophyta</taxon>
        <taxon>Embryophyta</taxon>
        <taxon>Tracheophyta</taxon>
        <taxon>Spermatophyta</taxon>
        <taxon>Magnoliopsida</taxon>
        <taxon>eudicotyledons</taxon>
        <taxon>Gunneridae</taxon>
        <taxon>Pentapetalae</taxon>
        <taxon>asterids</taxon>
        <taxon>campanulids</taxon>
        <taxon>Asterales</taxon>
        <taxon>Asteraceae</taxon>
        <taxon>Asteroideae</taxon>
        <taxon>Anthemideae</taxon>
        <taxon>Anthemidinae</taxon>
        <taxon>Tanacetum</taxon>
    </lineage>
</organism>
<name>A0ABQ5DER8_9ASTR</name>
<evidence type="ECO:0000313" key="2">
    <source>
        <dbReference type="Proteomes" id="UP001151760"/>
    </source>
</evidence>
<dbReference type="Proteomes" id="UP001151760">
    <property type="component" value="Unassembled WGS sequence"/>
</dbReference>
<sequence length="89" mass="9920">MKLYQEVTDPSILKKRPSVERASSNLMKHQKYHHLLPSTFPLLFTLIHISRKHNLQRSSNEVSGEFTVSRSIGGFEVVMVVGGGATVAV</sequence>
<protein>
    <submittedName>
        <fullName evidence="1">Uncharacterized protein</fullName>
    </submittedName>
</protein>
<gene>
    <name evidence="1" type="ORF">Tco_0936933</name>
</gene>
<keyword evidence="2" id="KW-1185">Reference proteome</keyword>
<evidence type="ECO:0000313" key="1">
    <source>
        <dbReference type="EMBL" id="GJT37068.1"/>
    </source>
</evidence>
<reference evidence="1" key="2">
    <citation type="submission" date="2022-01" db="EMBL/GenBank/DDBJ databases">
        <authorList>
            <person name="Yamashiro T."/>
            <person name="Shiraishi A."/>
            <person name="Satake H."/>
            <person name="Nakayama K."/>
        </authorList>
    </citation>
    <scope>NUCLEOTIDE SEQUENCE</scope>
</reference>